<dbReference type="RefSeq" id="WP_189426027.1">
    <property type="nucleotide sequence ID" value="NZ_BMZE01000002.1"/>
</dbReference>
<feature type="transmembrane region" description="Helical" evidence="1">
    <location>
        <begin position="12"/>
        <end position="31"/>
    </location>
</feature>
<sequence>MSDTPHQNRRGRILIVVLGVIALIFIGASIITNLSAWQRADERAAAGETLPETAPD</sequence>
<keyword evidence="3" id="KW-1185">Reference proteome</keyword>
<keyword evidence="1" id="KW-0812">Transmembrane</keyword>
<dbReference type="Proteomes" id="UP000646579">
    <property type="component" value="Unassembled WGS sequence"/>
</dbReference>
<keyword evidence="1" id="KW-0472">Membrane</keyword>
<keyword evidence="1" id="KW-1133">Transmembrane helix</keyword>
<gene>
    <name evidence="2" type="ORF">GCM10007989_25330</name>
</gene>
<reference evidence="2" key="1">
    <citation type="journal article" date="2014" name="Int. J. Syst. Evol. Microbiol.">
        <title>Complete genome sequence of Corynebacterium casei LMG S-19264T (=DSM 44701T), isolated from a smear-ripened cheese.</title>
        <authorList>
            <consortium name="US DOE Joint Genome Institute (JGI-PGF)"/>
            <person name="Walter F."/>
            <person name="Albersmeier A."/>
            <person name="Kalinowski J."/>
            <person name="Ruckert C."/>
        </authorList>
    </citation>
    <scope>NUCLEOTIDE SEQUENCE</scope>
    <source>
        <strain evidence="2">KCTC 32437</strain>
    </source>
</reference>
<protein>
    <submittedName>
        <fullName evidence="2">Uncharacterized protein</fullName>
    </submittedName>
</protein>
<proteinExistence type="predicted"/>
<comment type="caution">
    <text evidence="2">The sequence shown here is derived from an EMBL/GenBank/DDBJ whole genome shotgun (WGS) entry which is preliminary data.</text>
</comment>
<name>A0A918VVZ2_9HYPH</name>
<evidence type="ECO:0000313" key="2">
    <source>
        <dbReference type="EMBL" id="GHA28225.1"/>
    </source>
</evidence>
<dbReference type="AlphaFoldDB" id="A0A918VVZ2"/>
<accession>A0A918VVZ2</accession>
<evidence type="ECO:0000256" key="1">
    <source>
        <dbReference type="SAM" id="Phobius"/>
    </source>
</evidence>
<evidence type="ECO:0000313" key="3">
    <source>
        <dbReference type="Proteomes" id="UP000646579"/>
    </source>
</evidence>
<dbReference type="EMBL" id="BMZE01000002">
    <property type="protein sequence ID" value="GHA28225.1"/>
    <property type="molecule type" value="Genomic_DNA"/>
</dbReference>
<organism evidence="2 3">
    <name type="scientific">Devosia pacifica</name>
    <dbReference type="NCBI Taxonomy" id="1335967"/>
    <lineage>
        <taxon>Bacteria</taxon>
        <taxon>Pseudomonadati</taxon>
        <taxon>Pseudomonadota</taxon>
        <taxon>Alphaproteobacteria</taxon>
        <taxon>Hyphomicrobiales</taxon>
        <taxon>Devosiaceae</taxon>
        <taxon>Devosia</taxon>
    </lineage>
</organism>
<reference evidence="2" key="2">
    <citation type="submission" date="2020-09" db="EMBL/GenBank/DDBJ databases">
        <authorList>
            <person name="Sun Q."/>
            <person name="Kim S."/>
        </authorList>
    </citation>
    <scope>NUCLEOTIDE SEQUENCE</scope>
    <source>
        <strain evidence="2">KCTC 32437</strain>
    </source>
</reference>